<feature type="region of interest" description="Disordered" evidence="1">
    <location>
        <begin position="22"/>
        <end position="43"/>
    </location>
</feature>
<evidence type="ECO:0008006" key="4">
    <source>
        <dbReference type="Google" id="ProtNLM"/>
    </source>
</evidence>
<evidence type="ECO:0000313" key="3">
    <source>
        <dbReference type="Proteomes" id="UP001501570"/>
    </source>
</evidence>
<accession>A0ABP9RHU6</accession>
<evidence type="ECO:0000256" key="1">
    <source>
        <dbReference type="SAM" id="MobiDB-lite"/>
    </source>
</evidence>
<feature type="compositionally biased region" description="Gly residues" evidence="1">
    <location>
        <begin position="33"/>
        <end position="43"/>
    </location>
</feature>
<organism evidence="2 3">
    <name type="scientific">Rugosimonospora acidiphila</name>
    <dbReference type="NCBI Taxonomy" id="556531"/>
    <lineage>
        <taxon>Bacteria</taxon>
        <taxon>Bacillati</taxon>
        <taxon>Actinomycetota</taxon>
        <taxon>Actinomycetes</taxon>
        <taxon>Micromonosporales</taxon>
        <taxon>Micromonosporaceae</taxon>
        <taxon>Rugosimonospora</taxon>
    </lineage>
</organism>
<sequence length="102" mass="10307">MEIDELAGRVGSLSEEVSAAATRLGRVDPGPTTFGGDGPGGLGELGRTMHARWGAALAAREREAAAAGARLTDLAGALRSAAGGYRAVEDEAHRRHQGVGGT</sequence>
<gene>
    <name evidence="2" type="ORF">GCM10023322_02810</name>
</gene>
<dbReference type="RefSeq" id="WP_345625248.1">
    <property type="nucleotide sequence ID" value="NZ_BAABJQ010000001.1"/>
</dbReference>
<dbReference type="EMBL" id="BAABJQ010000001">
    <property type="protein sequence ID" value="GAA5177646.1"/>
    <property type="molecule type" value="Genomic_DNA"/>
</dbReference>
<proteinExistence type="predicted"/>
<dbReference type="Proteomes" id="UP001501570">
    <property type="component" value="Unassembled WGS sequence"/>
</dbReference>
<keyword evidence="3" id="KW-1185">Reference proteome</keyword>
<name>A0ABP9RHU6_9ACTN</name>
<protein>
    <recommendedName>
        <fullName evidence="4">Excreted virulence factor EspC, type VII ESX diderm</fullName>
    </recommendedName>
</protein>
<evidence type="ECO:0000313" key="2">
    <source>
        <dbReference type="EMBL" id="GAA5177646.1"/>
    </source>
</evidence>
<reference evidence="3" key="1">
    <citation type="journal article" date="2019" name="Int. J. Syst. Evol. Microbiol.">
        <title>The Global Catalogue of Microorganisms (GCM) 10K type strain sequencing project: providing services to taxonomists for standard genome sequencing and annotation.</title>
        <authorList>
            <consortium name="The Broad Institute Genomics Platform"/>
            <consortium name="The Broad Institute Genome Sequencing Center for Infectious Disease"/>
            <person name="Wu L."/>
            <person name="Ma J."/>
        </authorList>
    </citation>
    <scope>NUCLEOTIDE SEQUENCE [LARGE SCALE GENOMIC DNA]</scope>
    <source>
        <strain evidence="3">JCM 18304</strain>
    </source>
</reference>
<comment type="caution">
    <text evidence="2">The sequence shown here is derived from an EMBL/GenBank/DDBJ whole genome shotgun (WGS) entry which is preliminary data.</text>
</comment>